<keyword evidence="3" id="KW-0804">Transcription</keyword>
<dbReference type="CDD" id="cd06170">
    <property type="entry name" value="LuxR_C_like"/>
    <property type="match status" value="1"/>
</dbReference>
<evidence type="ECO:0000259" key="4">
    <source>
        <dbReference type="PROSITE" id="PS50043"/>
    </source>
</evidence>
<sequence>MNPTTVQHSLASLVGEIGRQGFEHRLMQCMHELTGADHCVLISYDASRTAPITLFSSGAIDQPLAQECRRLYDEVYYERDPNRALLDAGAHEPSTQLLTLRPEELSDPEYRRTLIERCGIREKLAFIGHGREQAYCLNLYRLKSRQRKGLLMGALQDNTALIAATLERHISLSTEAQVRFDLPWVRARLSRSCGDRLTQREMDVACRIVLGYSSEAIGLDLGVSVNTVLSHRKNLYEKLGIGTQNQLFAIVTEGRCAWV</sequence>
<dbReference type="PANTHER" id="PTHR44688">
    <property type="entry name" value="DNA-BINDING TRANSCRIPTIONAL ACTIVATOR DEVR_DOSR"/>
    <property type="match status" value="1"/>
</dbReference>
<evidence type="ECO:0000256" key="3">
    <source>
        <dbReference type="ARBA" id="ARBA00023163"/>
    </source>
</evidence>
<dbReference type="PRINTS" id="PR00038">
    <property type="entry name" value="HTHLUXR"/>
</dbReference>
<reference evidence="6" key="1">
    <citation type="submission" date="2016-10" db="EMBL/GenBank/DDBJ databases">
        <authorList>
            <person name="Varghese N."/>
            <person name="Submissions S."/>
        </authorList>
    </citation>
    <scope>NUCLEOTIDE SEQUENCE [LARGE SCALE GENOMIC DNA]</scope>
    <source>
        <strain evidence="6">DSM 11526</strain>
    </source>
</reference>
<dbReference type="PROSITE" id="PS50043">
    <property type="entry name" value="HTH_LUXR_2"/>
    <property type="match status" value="1"/>
</dbReference>
<accession>A0A1H4FZL6</accession>
<dbReference type="GO" id="GO:0006355">
    <property type="term" value="P:regulation of DNA-templated transcription"/>
    <property type="evidence" value="ECO:0007669"/>
    <property type="project" value="InterPro"/>
</dbReference>
<keyword evidence="1" id="KW-0805">Transcription regulation</keyword>
<dbReference type="SMART" id="SM00421">
    <property type="entry name" value="HTH_LUXR"/>
    <property type="match status" value="1"/>
</dbReference>
<gene>
    <name evidence="5" type="ORF">SAMN02745729_11355</name>
</gene>
<feature type="domain" description="HTH luxR-type" evidence="4">
    <location>
        <begin position="190"/>
        <end position="255"/>
    </location>
</feature>
<dbReference type="PROSITE" id="PS00622">
    <property type="entry name" value="HTH_LUXR_1"/>
    <property type="match status" value="1"/>
</dbReference>
<name>A0A1H4FZL6_9GAMM</name>
<dbReference type="Pfam" id="PF00196">
    <property type="entry name" value="GerE"/>
    <property type="match status" value="1"/>
</dbReference>
<keyword evidence="2" id="KW-0238">DNA-binding</keyword>
<dbReference type="InterPro" id="IPR036388">
    <property type="entry name" value="WH-like_DNA-bd_sf"/>
</dbReference>
<dbReference type="GO" id="GO:0003677">
    <property type="term" value="F:DNA binding"/>
    <property type="evidence" value="ECO:0007669"/>
    <property type="project" value="UniProtKB-KW"/>
</dbReference>
<dbReference type="SUPFAM" id="SSF46894">
    <property type="entry name" value="C-terminal effector domain of the bipartite response regulators"/>
    <property type="match status" value="1"/>
</dbReference>
<evidence type="ECO:0000313" key="6">
    <source>
        <dbReference type="Proteomes" id="UP000242469"/>
    </source>
</evidence>
<proteinExistence type="predicted"/>
<evidence type="ECO:0000256" key="1">
    <source>
        <dbReference type="ARBA" id="ARBA00023015"/>
    </source>
</evidence>
<dbReference type="STRING" id="1122198.SAMN02745729_11355"/>
<dbReference type="Gene3D" id="1.10.10.10">
    <property type="entry name" value="Winged helix-like DNA-binding domain superfamily/Winged helix DNA-binding domain"/>
    <property type="match status" value="1"/>
</dbReference>
<dbReference type="PANTHER" id="PTHR44688:SF16">
    <property type="entry name" value="DNA-BINDING TRANSCRIPTIONAL ACTIVATOR DEVR_DOSR"/>
    <property type="match status" value="1"/>
</dbReference>
<organism evidence="5 6">
    <name type="scientific">Marinobacterium iners DSM 11526</name>
    <dbReference type="NCBI Taxonomy" id="1122198"/>
    <lineage>
        <taxon>Bacteria</taxon>
        <taxon>Pseudomonadati</taxon>
        <taxon>Pseudomonadota</taxon>
        <taxon>Gammaproteobacteria</taxon>
        <taxon>Oceanospirillales</taxon>
        <taxon>Oceanospirillaceae</taxon>
        <taxon>Marinobacterium</taxon>
    </lineage>
</organism>
<dbReference type="RefSeq" id="WP_091827297.1">
    <property type="nucleotide sequence ID" value="NZ_FNRJ01000013.1"/>
</dbReference>
<protein>
    <submittedName>
        <fullName evidence="5">Regulatory protein, luxR family</fullName>
    </submittedName>
</protein>
<dbReference type="InterPro" id="IPR016032">
    <property type="entry name" value="Sig_transdc_resp-reg_C-effctor"/>
</dbReference>
<keyword evidence="6" id="KW-1185">Reference proteome</keyword>
<dbReference type="OrthoDB" id="343383at2"/>
<dbReference type="Proteomes" id="UP000242469">
    <property type="component" value="Unassembled WGS sequence"/>
</dbReference>
<dbReference type="EMBL" id="FNRJ01000013">
    <property type="protein sequence ID" value="SEB02240.1"/>
    <property type="molecule type" value="Genomic_DNA"/>
</dbReference>
<dbReference type="AlphaFoldDB" id="A0A1H4FZL6"/>
<evidence type="ECO:0000313" key="5">
    <source>
        <dbReference type="EMBL" id="SEB02240.1"/>
    </source>
</evidence>
<evidence type="ECO:0000256" key="2">
    <source>
        <dbReference type="ARBA" id="ARBA00023125"/>
    </source>
</evidence>
<dbReference type="InterPro" id="IPR000792">
    <property type="entry name" value="Tscrpt_reg_LuxR_C"/>
</dbReference>